<accession>A0A2G8JHH9</accession>
<feature type="compositionally biased region" description="Basic residues" evidence="2">
    <location>
        <begin position="36"/>
        <end position="45"/>
    </location>
</feature>
<keyword evidence="1" id="KW-0343">GTPase activation</keyword>
<feature type="compositionally biased region" description="Polar residues" evidence="2">
    <location>
        <begin position="58"/>
        <end position="68"/>
    </location>
</feature>
<dbReference type="SUPFAM" id="SSF140741">
    <property type="entry name" value="RUN domain-like"/>
    <property type="match status" value="1"/>
</dbReference>
<comment type="caution">
    <text evidence="4">The sequence shown here is derived from an EMBL/GenBank/DDBJ whole genome shotgun (WGS) entry which is preliminary data.</text>
</comment>
<evidence type="ECO:0000256" key="1">
    <source>
        <dbReference type="ARBA" id="ARBA00022468"/>
    </source>
</evidence>
<dbReference type="Proteomes" id="UP000230750">
    <property type="component" value="Unassembled WGS sequence"/>
</dbReference>
<dbReference type="SMART" id="SM00593">
    <property type="entry name" value="RUN"/>
    <property type="match status" value="1"/>
</dbReference>
<evidence type="ECO:0000313" key="4">
    <source>
        <dbReference type="EMBL" id="PIK35175.1"/>
    </source>
</evidence>
<dbReference type="InterPro" id="IPR037213">
    <property type="entry name" value="Run_dom_sf"/>
</dbReference>
<dbReference type="EMBL" id="MRZV01001966">
    <property type="protein sequence ID" value="PIK35175.1"/>
    <property type="molecule type" value="Genomic_DNA"/>
</dbReference>
<evidence type="ECO:0000259" key="3">
    <source>
        <dbReference type="PROSITE" id="PS50826"/>
    </source>
</evidence>
<evidence type="ECO:0000256" key="2">
    <source>
        <dbReference type="SAM" id="MobiDB-lite"/>
    </source>
</evidence>
<feature type="domain" description="RUN" evidence="3">
    <location>
        <begin position="1"/>
        <end position="142"/>
    </location>
</feature>
<dbReference type="PROSITE" id="PS50826">
    <property type="entry name" value="RUN"/>
    <property type="match status" value="1"/>
</dbReference>
<name>A0A2G8JHH9_STIJA</name>
<dbReference type="InterPro" id="IPR004012">
    <property type="entry name" value="Run_dom"/>
</dbReference>
<gene>
    <name evidence="4" type="ORF">BSL78_27999</name>
</gene>
<evidence type="ECO:0000313" key="5">
    <source>
        <dbReference type="Proteomes" id="UP000230750"/>
    </source>
</evidence>
<protein>
    <submittedName>
        <fullName evidence="4">Putative small G protein signaling modulator 1</fullName>
    </submittedName>
</protein>
<feature type="region of interest" description="Disordered" evidence="2">
    <location>
        <begin position="161"/>
        <end position="186"/>
    </location>
</feature>
<feature type="region of interest" description="Disordered" evidence="2">
    <location>
        <begin position="254"/>
        <end position="276"/>
    </location>
</feature>
<feature type="region of interest" description="Disordered" evidence="2">
    <location>
        <begin position="24"/>
        <end position="68"/>
    </location>
</feature>
<dbReference type="InterPro" id="IPR021935">
    <property type="entry name" value="SGSM1/2_RBD"/>
</dbReference>
<dbReference type="Pfam" id="PF12068">
    <property type="entry name" value="PH_RBD"/>
    <property type="match status" value="1"/>
</dbReference>
<proteinExistence type="predicted"/>
<dbReference type="STRING" id="307972.A0A2G8JHH9"/>
<sequence length="276" mass="31190">MISCCRGLFVSWFKEKSVSILKGGNTPSLSQTSRKGYPRGRSHHKGAGDREQTEANKKSMNGDSPNKPQYSIRAALQQRHLWIRVALFEKHLAKIVEHLHENCGKYYEKEAYLADPVHGPILASLLVGPCALDYSKMKTADHYWTDPPADELVQRHRIHSNALASGANSPRRPGLQVKKTTGNTDEHRTAVSARDYVESLHQNSRSQLLYGKNNVLVQPKEDAEQIPGYLSLHQTLEHLTIKWTPNQLMNGAAMEEAEEETDKRLDCEKDEMPKKD</sequence>
<keyword evidence="5" id="KW-1185">Reference proteome</keyword>
<dbReference type="Pfam" id="PF02759">
    <property type="entry name" value="RUN"/>
    <property type="match status" value="1"/>
</dbReference>
<dbReference type="AlphaFoldDB" id="A0A2G8JHH9"/>
<dbReference type="Gene3D" id="1.20.58.900">
    <property type="match status" value="1"/>
</dbReference>
<dbReference type="GO" id="GO:0005096">
    <property type="term" value="F:GTPase activator activity"/>
    <property type="evidence" value="ECO:0007669"/>
    <property type="project" value="UniProtKB-KW"/>
</dbReference>
<feature type="compositionally biased region" description="Polar residues" evidence="2">
    <location>
        <begin position="25"/>
        <end position="34"/>
    </location>
</feature>
<reference evidence="4 5" key="1">
    <citation type="journal article" date="2017" name="PLoS Biol.">
        <title>The sea cucumber genome provides insights into morphological evolution and visceral regeneration.</title>
        <authorList>
            <person name="Zhang X."/>
            <person name="Sun L."/>
            <person name="Yuan J."/>
            <person name="Sun Y."/>
            <person name="Gao Y."/>
            <person name="Zhang L."/>
            <person name="Li S."/>
            <person name="Dai H."/>
            <person name="Hamel J.F."/>
            <person name="Liu C."/>
            <person name="Yu Y."/>
            <person name="Liu S."/>
            <person name="Lin W."/>
            <person name="Guo K."/>
            <person name="Jin S."/>
            <person name="Xu P."/>
            <person name="Storey K.B."/>
            <person name="Huan P."/>
            <person name="Zhang T."/>
            <person name="Zhou Y."/>
            <person name="Zhang J."/>
            <person name="Lin C."/>
            <person name="Li X."/>
            <person name="Xing L."/>
            <person name="Huo D."/>
            <person name="Sun M."/>
            <person name="Wang L."/>
            <person name="Mercier A."/>
            <person name="Li F."/>
            <person name="Yang H."/>
            <person name="Xiang J."/>
        </authorList>
    </citation>
    <scope>NUCLEOTIDE SEQUENCE [LARGE SCALE GENOMIC DNA]</scope>
    <source>
        <strain evidence="4">Shaxun</strain>
        <tissue evidence="4">Muscle</tissue>
    </source>
</reference>
<organism evidence="4 5">
    <name type="scientific">Stichopus japonicus</name>
    <name type="common">Sea cucumber</name>
    <dbReference type="NCBI Taxonomy" id="307972"/>
    <lineage>
        <taxon>Eukaryota</taxon>
        <taxon>Metazoa</taxon>
        <taxon>Echinodermata</taxon>
        <taxon>Eleutherozoa</taxon>
        <taxon>Echinozoa</taxon>
        <taxon>Holothuroidea</taxon>
        <taxon>Aspidochirotacea</taxon>
        <taxon>Aspidochirotida</taxon>
        <taxon>Stichopodidae</taxon>
        <taxon>Apostichopus</taxon>
    </lineage>
</organism>
<dbReference type="OrthoDB" id="10264062at2759"/>
<dbReference type="Gene3D" id="2.30.29.230">
    <property type="match status" value="1"/>
</dbReference>
<feature type="compositionally biased region" description="Basic and acidic residues" evidence="2">
    <location>
        <begin position="261"/>
        <end position="276"/>
    </location>
</feature>
<feature type="compositionally biased region" description="Basic and acidic residues" evidence="2">
    <location>
        <begin position="46"/>
        <end position="57"/>
    </location>
</feature>